<accession>A0A565AQ84</accession>
<dbReference type="Gene3D" id="3.40.50.300">
    <property type="entry name" value="P-loop containing nucleotide triphosphate hydrolases"/>
    <property type="match status" value="1"/>
</dbReference>
<dbReference type="EMBL" id="CABITT030000001">
    <property type="protein sequence ID" value="VVA91209.1"/>
    <property type="molecule type" value="Genomic_DNA"/>
</dbReference>
<dbReference type="InterPro" id="IPR000863">
    <property type="entry name" value="Sulfotransferase_dom"/>
</dbReference>
<evidence type="ECO:0000313" key="5">
    <source>
        <dbReference type="EMBL" id="VVA91209.1"/>
    </source>
</evidence>
<proteinExistence type="inferred from homology"/>
<evidence type="ECO:0000313" key="6">
    <source>
        <dbReference type="Proteomes" id="UP000489600"/>
    </source>
</evidence>
<dbReference type="SUPFAM" id="SSF52540">
    <property type="entry name" value="P-loop containing nucleoside triphosphate hydrolases"/>
    <property type="match status" value="1"/>
</dbReference>
<sequence length="192" mass="21955">MATKSCSCYSAVSLEHTNCHGYKLFKYQGCWYYYNTLQGVLNFQRDFQPQDTDIILASLPKSGTTWLKALTFALFQRSKHLSDDHHHPLLSHNPHELVPFLEFEFLQSSSPDLTKHSSSPRLLSTHMPLHTLQKDVLVSYWFFANSNTNGVERSSKSENMNGVEDCSTFEAMFESFCNGVSFCGSFWENVLS</sequence>
<dbReference type="GO" id="GO:0008146">
    <property type="term" value="F:sulfotransferase activity"/>
    <property type="evidence" value="ECO:0007669"/>
    <property type="project" value="InterPro"/>
</dbReference>
<feature type="domain" description="Sulfotransferase" evidence="4">
    <location>
        <begin position="51"/>
        <end position="191"/>
    </location>
</feature>
<protein>
    <recommendedName>
        <fullName evidence="3">Sulfotransferase</fullName>
        <ecNumber evidence="3">2.8.2.-</ecNumber>
    </recommendedName>
</protein>
<organism evidence="5 6">
    <name type="scientific">Arabis nemorensis</name>
    <dbReference type="NCBI Taxonomy" id="586526"/>
    <lineage>
        <taxon>Eukaryota</taxon>
        <taxon>Viridiplantae</taxon>
        <taxon>Streptophyta</taxon>
        <taxon>Embryophyta</taxon>
        <taxon>Tracheophyta</taxon>
        <taxon>Spermatophyta</taxon>
        <taxon>Magnoliopsida</taxon>
        <taxon>eudicotyledons</taxon>
        <taxon>Gunneridae</taxon>
        <taxon>Pentapetalae</taxon>
        <taxon>rosids</taxon>
        <taxon>malvids</taxon>
        <taxon>Brassicales</taxon>
        <taxon>Brassicaceae</taxon>
        <taxon>Arabideae</taxon>
        <taxon>Arabis</taxon>
    </lineage>
</organism>
<dbReference type="PANTHER" id="PTHR11783">
    <property type="entry name" value="SULFOTRANSFERASE SULT"/>
    <property type="match status" value="1"/>
</dbReference>
<reference evidence="5" key="1">
    <citation type="submission" date="2019-07" db="EMBL/GenBank/DDBJ databases">
        <authorList>
            <person name="Dittberner H."/>
        </authorList>
    </citation>
    <scope>NUCLEOTIDE SEQUENCE [LARGE SCALE GENOMIC DNA]</scope>
</reference>
<gene>
    <name evidence="5" type="ORF">ANE_LOCUS1654</name>
</gene>
<dbReference type="InterPro" id="IPR027417">
    <property type="entry name" value="P-loop_NTPase"/>
</dbReference>
<comment type="caution">
    <text evidence="5">The sequence shown here is derived from an EMBL/GenBank/DDBJ whole genome shotgun (WGS) entry which is preliminary data.</text>
</comment>
<evidence type="ECO:0000259" key="4">
    <source>
        <dbReference type="Pfam" id="PF00685"/>
    </source>
</evidence>
<dbReference type="OrthoDB" id="205623at2759"/>
<evidence type="ECO:0000256" key="1">
    <source>
        <dbReference type="ARBA" id="ARBA00005771"/>
    </source>
</evidence>
<evidence type="ECO:0000256" key="2">
    <source>
        <dbReference type="ARBA" id="ARBA00022679"/>
    </source>
</evidence>
<comment type="similarity">
    <text evidence="1 3">Belongs to the sulfotransferase 1 family.</text>
</comment>
<dbReference type="AlphaFoldDB" id="A0A565AQ84"/>
<keyword evidence="6" id="KW-1185">Reference proteome</keyword>
<evidence type="ECO:0000256" key="3">
    <source>
        <dbReference type="RuleBase" id="RU361155"/>
    </source>
</evidence>
<dbReference type="Pfam" id="PF00685">
    <property type="entry name" value="Sulfotransfer_1"/>
    <property type="match status" value="1"/>
</dbReference>
<name>A0A565AQ84_9BRAS</name>
<keyword evidence="2 3" id="KW-0808">Transferase</keyword>
<dbReference type="Proteomes" id="UP000489600">
    <property type="component" value="Unassembled WGS sequence"/>
</dbReference>
<dbReference type="EC" id="2.8.2.-" evidence="3"/>